<dbReference type="RefSeq" id="WP_146653975.1">
    <property type="nucleotide sequence ID" value="NZ_CP012333.1"/>
</dbReference>
<dbReference type="KEGG" id="llu:AKJ09_09826"/>
<dbReference type="AlphaFoldDB" id="A0A0K1QBQ3"/>
<gene>
    <name evidence="1" type="ORF">AKJ09_09826</name>
</gene>
<evidence type="ECO:0000313" key="1">
    <source>
        <dbReference type="EMBL" id="AKV03163.1"/>
    </source>
</evidence>
<sequence>MKDVAAELDRARAKFPRPQVSAHEGFAVLDEERDELWDEVKGNHPDRKARMRAEAIQVAAMAIRFIEDVCDR</sequence>
<dbReference type="OrthoDB" id="4712933at2"/>
<keyword evidence="2" id="KW-1185">Reference proteome</keyword>
<organism evidence="1 2">
    <name type="scientific">Labilithrix luteola</name>
    <dbReference type="NCBI Taxonomy" id="1391654"/>
    <lineage>
        <taxon>Bacteria</taxon>
        <taxon>Pseudomonadati</taxon>
        <taxon>Myxococcota</taxon>
        <taxon>Polyangia</taxon>
        <taxon>Polyangiales</taxon>
        <taxon>Labilitrichaceae</taxon>
        <taxon>Labilithrix</taxon>
    </lineage>
</organism>
<reference evidence="1 2" key="1">
    <citation type="submission" date="2015-08" db="EMBL/GenBank/DDBJ databases">
        <authorList>
            <person name="Babu N.S."/>
            <person name="Beckwith C.J."/>
            <person name="Beseler K.G."/>
            <person name="Brison A."/>
            <person name="Carone J.V."/>
            <person name="Caskin T.P."/>
            <person name="Diamond M."/>
            <person name="Durham M.E."/>
            <person name="Foxe J.M."/>
            <person name="Go M."/>
            <person name="Henderson B.A."/>
            <person name="Jones I.B."/>
            <person name="McGettigan J.A."/>
            <person name="Micheletti S.J."/>
            <person name="Nasrallah M.E."/>
            <person name="Ortiz D."/>
            <person name="Piller C.R."/>
            <person name="Privatt S.R."/>
            <person name="Schneider S.L."/>
            <person name="Sharp S."/>
            <person name="Smith T.C."/>
            <person name="Stanton J.D."/>
            <person name="Ullery H.E."/>
            <person name="Wilson R.J."/>
            <person name="Serrano M.G."/>
            <person name="Buck G."/>
            <person name="Lee V."/>
            <person name="Wang Y."/>
            <person name="Carvalho R."/>
            <person name="Voegtly L."/>
            <person name="Shi R."/>
            <person name="Duckworth R."/>
            <person name="Johnson A."/>
            <person name="Loviza R."/>
            <person name="Walstead R."/>
            <person name="Shah Z."/>
            <person name="Kiflezghi M."/>
            <person name="Wade K."/>
            <person name="Ball S.L."/>
            <person name="Bradley K.W."/>
            <person name="Asai D.J."/>
            <person name="Bowman C.A."/>
            <person name="Russell D.A."/>
            <person name="Pope W.H."/>
            <person name="Jacobs-Sera D."/>
            <person name="Hendrix R.W."/>
            <person name="Hatfull G.F."/>
        </authorList>
    </citation>
    <scope>NUCLEOTIDE SEQUENCE [LARGE SCALE GENOMIC DNA]</scope>
    <source>
        <strain evidence="1 2">DSM 27648</strain>
    </source>
</reference>
<evidence type="ECO:0000313" key="2">
    <source>
        <dbReference type="Proteomes" id="UP000064967"/>
    </source>
</evidence>
<name>A0A0K1QBQ3_9BACT</name>
<dbReference type="Proteomes" id="UP000064967">
    <property type="component" value="Chromosome"/>
</dbReference>
<dbReference type="EMBL" id="CP012333">
    <property type="protein sequence ID" value="AKV03163.1"/>
    <property type="molecule type" value="Genomic_DNA"/>
</dbReference>
<accession>A0A0K1QBQ3</accession>
<proteinExistence type="predicted"/>
<dbReference type="STRING" id="1391654.AKJ09_09826"/>
<protein>
    <submittedName>
        <fullName evidence="1">Uncharacterized protein</fullName>
    </submittedName>
</protein>